<accession>A0A7J6MZN5</accession>
<reference evidence="2 3" key="1">
    <citation type="submission" date="2020-04" db="EMBL/GenBank/DDBJ databases">
        <title>Perkinsus olseni comparative genomics.</title>
        <authorList>
            <person name="Bogema D.R."/>
        </authorList>
    </citation>
    <scope>NUCLEOTIDE SEQUENCE [LARGE SCALE GENOMIC DNA]</scope>
    <source>
        <strain evidence="2">ATCC PRA-205</strain>
    </source>
</reference>
<sequence>MLREDIRFLSLICGVGIWFEGGSVDDLTAAQNLINSPDVGRLYTRALLDRSIALSGSGGWGDTSLEHFGNDAADQQQLQQQLPNPGMIDEIE</sequence>
<proteinExistence type="predicted"/>
<organism evidence="2 3">
    <name type="scientific">Perkinsus olseni</name>
    <name type="common">Perkinsus atlanticus</name>
    <dbReference type="NCBI Taxonomy" id="32597"/>
    <lineage>
        <taxon>Eukaryota</taxon>
        <taxon>Sar</taxon>
        <taxon>Alveolata</taxon>
        <taxon>Perkinsozoa</taxon>
        <taxon>Perkinsea</taxon>
        <taxon>Perkinsida</taxon>
        <taxon>Perkinsidae</taxon>
        <taxon>Perkinsus</taxon>
    </lineage>
</organism>
<evidence type="ECO:0000313" key="2">
    <source>
        <dbReference type="EMBL" id="KAF4676807.1"/>
    </source>
</evidence>
<dbReference type="Proteomes" id="UP000574390">
    <property type="component" value="Unassembled WGS sequence"/>
</dbReference>
<dbReference type="AlphaFoldDB" id="A0A7J6MZN5"/>
<dbReference type="EMBL" id="JABANM010038350">
    <property type="protein sequence ID" value="KAF4676807.1"/>
    <property type="molecule type" value="Genomic_DNA"/>
</dbReference>
<protein>
    <submittedName>
        <fullName evidence="2">Uncharacterized protein</fullName>
    </submittedName>
</protein>
<gene>
    <name evidence="2" type="ORF">FOZ62_016303</name>
</gene>
<name>A0A7J6MZN5_PEROL</name>
<feature type="compositionally biased region" description="Low complexity" evidence="1">
    <location>
        <begin position="70"/>
        <end position="86"/>
    </location>
</feature>
<evidence type="ECO:0000256" key="1">
    <source>
        <dbReference type="SAM" id="MobiDB-lite"/>
    </source>
</evidence>
<feature type="region of interest" description="Disordered" evidence="1">
    <location>
        <begin position="70"/>
        <end position="92"/>
    </location>
</feature>
<comment type="caution">
    <text evidence="2">The sequence shown here is derived from an EMBL/GenBank/DDBJ whole genome shotgun (WGS) entry which is preliminary data.</text>
</comment>
<evidence type="ECO:0000313" key="3">
    <source>
        <dbReference type="Proteomes" id="UP000574390"/>
    </source>
</evidence>